<proteinExistence type="predicted"/>
<comment type="caution">
    <text evidence="2">The sequence shown here is derived from an EMBL/GenBank/DDBJ whole genome shotgun (WGS) entry which is preliminary data.</text>
</comment>
<dbReference type="PROSITE" id="PS51186">
    <property type="entry name" value="GNAT"/>
    <property type="match status" value="1"/>
</dbReference>
<dbReference type="PANTHER" id="PTHR43415:SF5">
    <property type="entry name" value="ACETYLTRANSFERASE"/>
    <property type="match status" value="1"/>
</dbReference>
<gene>
    <name evidence="2" type="ORF">JR050_18350</name>
</gene>
<evidence type="ECO:0000259" key="1">
    <source>
        <dbReference type="PROSITE" id="PS51186"/>
    </source>
</evidence>
<dbReference type="Gene3D" id="3.40.630.30">
    <property type="match status" value="1"/>
</dbReference>
<protein>
    <submittedName>
        <fullName evidence="2">GNAT family N-acetyltransferase</fullName>
    </submittedName>
</protein>
<accession>A0ABS2DMC2</accession>
<dbReference type="PANTHER" id="PTHR43415">
    <property type="entry name" value="SPERMIDINE N(1)-ACETYLTRANSFERASE"/>
    <property type="match status" value="1"/>
</dbReference>
<dbReference type="Proteomes" id="UP001518925">
    <property type="component" value="Unassembled WGS sequence"/>
</dbReference>
<keyword evidence="3" id="KW-1185">Reference proteome</keyword>
<sequence length="183" mass="21186">MTINYSNFFHGTLVKLTAPKPGDVEMMAKWHEDAEYLRNVDTDIAKIKTINQLEEEESRNTGSFYFRVRTLENDELIGFVVIHSVEWNNRSGMLAIGIGDSTFRGKGYGTDTIKLILQYAFHELNLNRVGLDVIEYNEKGIRAYEKAGFKQEGKMREAVWRDGEHYDRVIMGILRSEWEALNK</sequence>
<feature type="domain" description="N-acetyltransferase" evidence="1">
    <location>
        <begin position="14"/>
        <end position="176"/>
    </location>
</feature>
<evidence type="ECO:0000313" key="2">
    <source>
        <dbReference type="EMBL" id="MBM6619628.1"/>
    </source>
</evidence>
<name>A0ABS2DMC2_9BACI</name>
<organism evidence="2 3">
    <name type="scientific">Bacillus suaedaesalsae</name>
    <dbReference type="NCBI Taxonomy" id="2810349"/>
    <lineage>
        <taxon>Bacteria</taxon>
        <taxon>Bacillati</taxon>
        <taxon>Bacillota</taxon>
        <taxon>Bacilli</taxon>
        <taxon>Bacillales</taxon>
        <taxon>Bacillaceae</taxon>
        <taxon>Bacillus</taxon>
    </lineage>
</organism>
<dbReference type="SUPFAM" id="SSF55729">
    <property type="entry name" value="Acyl-CoA N-acyltransferases (Nat)"/>
    <property type="match status" value="1"/>
</dbReference>
<reference evidence="2 3" key="1">
    <citation type="submission" date="2021-02" db="EMBL/GenBank/DDBJ databases">
        <title>Bacillus sp. RD4P76, an endophyte from a halophyte.</title>
        <authorList>
            <person name="Sun J.-Q."/>
        </authorList>
    </citation>
    <scope>NUCLEOTIDE SEQUENCE [LARGE SCALE GENOMIC DNA]</scope>
    <source>
        <strain evidence="2 3">RD4P76</strain>
    </source>
</reference>
<dbReference type="Pfam" id="PF13302">
    <property type="entry name" value="Acetyltransf_3"/>
    <property type="match status" value="1"/>
</dbReference>
<evidence type="ECO:0000313" key="3">
    <source>
        <dbReference type="Proteomes" id="UP001518925"/>
    </source>
</evidence>
<dbReference type="CDD" id="cd04301">
    <property type="entry name" value="NAT_SF"/>
    <property type="match status" value="1"/>
</dbReference>
<dbReference type="InterPro" id="IPR000182">
    <property type="entry name" value="GNAT_dom"/>
</dbReference>
<dbReference type="RefSeq" id="WP_204205097.1">
    <property type="nucleotide sequence ID" value="NZ_JAFELM010000043.1"/>
</dbReference>
<dbReference type="EMBL" id="JAFELM010000043">
    <property type="protein sequence ID" value="MBM6619628.1"/>
    <property type="molecule type" value="Genomic_DNA"/>
</dbReference>
<dbReference type="InterPro" id="IPR016181">
    <property type="entry name" value="Acyl_CoA_acyltransferase"/>
</dbReference>